<proteinExistence type="predicted"/>
<dbReference type="AlphaFoldDB" id="A0A1G5PU13"/>
<accession>A0A1G5PU13</accession>
<dbReference type="Proteomes" id="UP000183223">
    <property type="component" value="Unassembled WGS sequence"/>
</dbReference>
<name>A0A1G5PU13_PHOLU</name>
<sequence length="50" mass="5811">MGEELDSVVITIDPYTFTKEYVEVGVSVISLVRRFFHMWTHMLMVSGLVF</sequence>
<reference evidence="2" key="1">
    <citation type="submission" date="2016-10" db="EMBL/GenBank/DDBJ databases">
        <authorList>
            <person name="Varghese N."/>
            <person name="Submissions S."/>
        </authorList>
    </citation>
    <scope>NUCLEOTIDE SEQUENCE [LARGE SCALE GENOMIC DNA]</scope>
    <source>
        <strain evidence="2">ATCC 29999</strain>
    </source>
</reference>
<evidence type="ECO:0000313" key="1">
    <source>
        <dbReference type="EMBL" id="SCZ52730.1"/>
    </source>
</evidence>
<organism evidence="1 2">
    <name type="scientific">Photorhabdus luminescens</name>
    <name type="common">Xenorhabdus luminescens</name>
    <dbReference type="NCBI Taxonomy" id="29488"/>
    <lineage>
        <taxon>Bacteria</taxon>
        <taxon>Pseudomonadati</taxon>
        <taxon>Pseudomonadota</taxon>
        <taxon>Gammaproteobacteria</taxon>
        <taxon>Enterobacterales</taxon>
        <taxon>Morganellaceae</taxon>
        <taxon>Photorhabdus</taxon>
    </lineage>
</organism>
<keyword evidence="2" id="KW-1185">Reference proteome</keyword>
<evidence type="ECO:0000313" key="2">
    <source>
        <dbReference type="Proteomes" id="UP000183223"/>
    </source>
</evidence>
<protein>
    <submittedName>
        <fullName evidence="1">Uncharacterized protein</fullName>
    </submittedName>
</protein>
<gene>
    <name evidence="1" type="ORF">SAMN02982990_00428</name>
</gene>
<dbReference type="EMBL" id="FMWJ01000001">
    <property type="protein sequence ID" value="SCZ52730.1"/>
    <property type="molecule type" value="Genomic_DNA"/>
</dbReference>